<evidence type="ECO:0000313" key="2">
    <source>
        <dbReference type="EMBL" id="PGM86931.1"/>
    </source>
</evidence>
<dbReference type="AlphaFoldDB" id="A0A2B9DIL1"/>
<accession>A0A2B9DIL1</accession>
<gene>
    <name evidence="2" type="ORF">CN958_32040</name>
</gene>
<name>A0A2B9DIL1_BACCE</name>
<dbReference type="Proteomes" id="UP000222054">
    <property type="component" value="Unassembled WGS sequence"/>
</dbReference>
<keyword evidence="1" id="KW-0472">Membrane</keyword>
<evidence type="ECO:0000313" key="3">
    <source>
        <dbReference type="Proteomes" id="UP000222054"/>
    </source>
</evidence>
<reference evidence="2 3" key="1">
    <citation type="submission" date="2017-09" db="EMBL/GenBank/DDBJ databases">
        <title>Large-scale bioinformatics analysis of Bacillus genomes uncovers conserved roles of natural products in bacterial physiology.</title>
        <authorList>
            <consortium name="Agbiome Team Llc"/>
            <person name="Bleich R.M."/>
            <person name="Grubbs K.J."/>
            <person name="Santa Maria K.C."/>
            <person name="Allen S.E."/>
            <person name="Farag S."/>
            <person name="Shank E.A."/>
            <person name="Bowers A."/>
        </authorList>
    </citation>
    <scope>NUCLEOTIDE SEQUENCE [LARGE SCALE GENOMIC DNA]</scope>
    <source>
        <strain evidence="2 3">AFS053130</strain>
    </source>
</reference>
<organism evidence="2 3">
    <name type="scientific">Bacillus cereus</name>
    <dbReference type="NCBI Taxonomy" id="1396"/>
    <lineage>
        <taxon>Bacteria</taxon>
        <taxon>Bacillati</taxon>
        <taxon>Bacillota</taxon>
        <taxon>Bacilli</taxon>
        <taxon>Bacillales</taxon>
        <taxon>Bacillaceae</taxon>
        <taxon>Bacillus</taxon>
        <taxon>Bacillus cereus group</taxon>
    </lineage>
</organism>
<comment type="caution">
    <text evidence="2">The sequence shown here is derived from an EMBL/GenBank/DDBJ whole genome shotgun (WGS) entry which is preliminary data.</text>
</comment>
<keyword evidence="1" id="KW-1133">Transmembrane helix</keyword>
<protein>
    <submittedName>
        <fullName evidence="2">Uncharacterized protein</fullName>
    </submittedName>
</protein>
<keyword evidence="1" id="KW-0812">Transmembrane</keyword>
<evidence type="ECO:0000256" key="1">
    <source>
        <dbReference type="SAM" id="Phobius"/>
    </source>
</evidence>
<feature type="transmembrane region" description="Helical" evidence="1">
    <location>
        <begin position="15"/>
        <end position="33"/>
    </location>
</feature>
<sequence length="106" mass="12971">MYGRLLEFIWFYHDSYAIFCWIFSYYYTFIILAKRTPSSRNVKGHSLVSRWEMNWLRTRDGKSHLNCSTGSKVLLDKLSLSFYYHRMYVRFIIDIYRNGGKTYDYQ</sequence>
<proteinExistence type="predicted"/>
<dbReference type="EMBL" id="NUHO01000274">
    <property type="protein sequence ID" value="PGM86931.1"/>
    <property type="molecule type" value="Genomic_DNA"/>
</dbReference>